<gene>
    <name evidence="2" type="ORF">LS81_008690</name>
</gene>
<evidence type="ECO:0000256" key="1">
    <source>
        <dbReference type="SAM" id="Coils"/>
    </source>
</evidence>
<name>A0A4U8S693_9HELI</name>
<dbReference type="AlphaFoldDB" id="A0A4U8S693"/>
<reference evidence="2 3" key="1">
    <citation type="journal article" date="2014" name="Genome Announc.">
        <title>Draft genome sequences of eight enterohepatic helicobacter species isolated from both laboratory and wild rodents.</title>
        <authorList>
            <person name="Sheh A."/>
            <person name="Shen Z."/>
            <person name="Fox J.G."/>
        </authorList>
    </citation>
    <scope>NUCLEOTIDE SEQUENCE [LARGE SCALE GENOMIC DNA]</scope>
    <source>
        <strain evidence="2 3">ATCC 700114</strain>
    </source>
</reference>
<dbReference type="RefSeq" id="WP_052096640.1">
    <property type="nucleotide sequence ID" value="NZ_FZNG01000010.1"/>
</dbReference>
<dbReference type="Pfam" id="PF10123">
    <property type="entry name" value="Mu-like_Pro"/>
    <property type="match status" value="1"/>
</dbReference>
<dbReference type="Proteomes" id="UP000029878">
    <property type="component" value="Unassembled WGS sequence"/>
</dbReference>
<feature type="coiled-coil region" evidence="1">
    <location>
        <begin position="155"/>
        <end position="192"/>
    </location>
</feature>
<dbReference type="InterPro" id="IPR012106">
    <property type="entry name" value="Phage_Mu_Gp1"/>
</dbReference>
<evidence type="ECO:0000313" key="3">
    <source>
        <dbReference type="Proteomes" id="UP000029878"/>
    </source>
</evidence>
<sequence>MTTNAVFLECNAENNNTKIKISPIGEFSGVDGRKYYLNAESVLTNTKKIGTDLMLDKNHEDNEAMGWFSLNSLEIREDGLYATLNLNSIGEGLIKDRVFRYLSPAYSCKGMKNNAYVVERIASIGLVNRPNVLFSALNKERANMQGNNTEGSKNMADLEKLKEELSAALSENEALKKKLETLQKEKDEILSNSLKEKIENAISCGEMLPARRESALALNGSALDSYLEVCREEAKHVLKNKSVDFKPQGDGDGIDSHVKAQLGL</sequence>
<organism evidence="2 3">
    <name type="scientific">Helicobacter trogontum</name>
    <dbReference type="NCBI Taxonomy" id="50960"/>
    <lineage>
        <taxon>Bacteria</taxon>
        <taxon>Pseudomonadati</taxon>
        <taxon>Campylobacterota</taxon>
        <taxon>Epsilonproteobacteria</taxon>
        <taxon>Campylobacterales</taxon>
        <taxon>Helicobacteraceae</taxon>
        <taxon>Helicobacter</taxon>
    </lineage>
</organism>
<comment type="caution">
    <text evidence="2">The sequence shown here is derived from an EMBL/GenBank/DDBJ whole genome shotgun (WGS) entry which is preliminary data.</text>
</comment>
<accession>A0A4U8S693</accession>
<proteinExistence type="predicted"/>
<evidence type="ECO:0000313" key="2">
    <source>
        <dbReference type="EMBL" id="TLD81306.1"/>
    </source>
</evidence>
<dbReference type="EMBL" id="JRPL02000025">
    <property type="protein sequence ID" value="TLD81306.1"/>
    <property type="molecule type" value="Genomic_DNA"/>
</dbReference>
<protein>
    <submittedName>
        <fullName evidence="2">Uncharacterized protein</fullName>
    </submittedName>
</protein>
<keyword evidence="1" id="KW-0175">Coiled coil</keyword>
<dbReference type="OrthoDB" id="2043985at2"/>